<feature type="compositionally biased region" description="Polar residues" evidence="2">
    <location>
        <begin position="87"/>
        <end position="99"/>
    </location>
</feature>
<gene>
    <name evidence="4" type="ORF">PPERSA_03846</name>
</gene>
<keyword evidence="3" id="KW-0472">Membrane</keyword>
<evidence type="ECO:0000256" key="1">
    <source>
        <dbReference type="SAM" id="Coils"/>
    </source>
</evidence>
<evidence type="ECO:0000256" key="2">
    <source>
        <dbReference type="SAM" id="MobiDB-lite"/>
    </source>
</evidence>
<dbReference type="InParanoid" id="A0A0V0QVK2"/>
<proteinExistence type="predicted"/>
<keyword evidence="5" id="KW-1185">Reference proteome</keyword>
<evidence type="ECO:0000256" key="3">
    <source>
        <dbReference type="SAM" id="Phobius"/>
    </source>
</evidence>
<feature type="coiled-coil region" evidence="1">
    <location>
        <begin position="426"/>
        <end position="453"/>
    </location>
</feature>
<feature type="transmembrane region" description="Helical" evidence="3">
    <location>
        <begin position="166"/>
        <end position="191"/>
    </location>
</feature>
<keyword evidence="3" id="KW-0812">Transmembrane</keyword>
<comment type="caution">
    <text evidence="4">The sequence shown here is derived from an EMBL/GenBank/DDBJ whole genome shotgun (WGS) entry which is preliminary data.</text>
</comment>
<feature type="compositionally biased region" description="Basic and acidic residues" evidence="2">
    <location>
        <begin position="617"/>
        <end position="629"/>
    </location>
</feature>
<dbReference type="EMBL" id="LDAU01000103">
    <property type="protein sequence ID" value="KRX05909.1"/>
    <property type="molecule type" value="Genomic_DNA"/>
</dbReference>
<feature type="transmembrane region" description="Helical" evidence="3">
    <location>
        <begin position="244"/>
        <end position="265"/>
    </location>
</feature>
<accession>A0A0V0QVK2</accession>
<dbReference type="AlphaFoldDB" id="A0A0V0QVK2"/>
<name>A0A0V0QVK2_PSEPJ</name>
<dbReference type="Proteomes" id="UP000054937">
    <property type="component" value="Unassembled WGS sequence"/>
</dbReference>
<evidence type="ECO:0000313" key="4">
    <source>
        <dbReference type="EMBL" id="KRX05909.1"/>
    </source>
</evidence>
<feature type="compositionally biased region" description="Basic and acidic residues" evidence="2">
    <location>
        <begin position="584"/>
        <end position="604"/>
    </location>
</feature>
<feature type="transmembrane region" description="Helical" evidence="3">
    <location>
        <begin position="307"/>
        <end position="328"/>
    </location>
</feature>
<organism evidence="4 5">
    <name type="scientific">Pseudocohnilembus persalinus</name>
    <name type="common">Ciliate</name>
    <dbReference type="NCBI Taxonomy" id="266149"/>
    <lineage>
        <taxon>Eukaryota</taxon>
        <taxon>Sar</taxon>
        <taxon>Alveolata</taxon>
        <taxon>Ciliophora</taxon>
        <taxon>Intramacronucleata</taxon>
        <taxon>Oligohymenophorea</taxon>
        <taxon>Scuticociliatia</taxon>
        <taxon>Philasterida</taxon>
        <taxon>Pseudocohnilembidae</taxon>
        <taxon>Pseudocohnilembus</taxon>
    </lineage>
</organism>
<evidence type="ECO:0000313" key="5">
    <source>
        <dbReference type="Proteomes" id="UP000054937"/>
    </source>
</evidence>
<keyword evidence="1" id="KW-0175">Coiled coil</keyword>
<feature type="compositionally biased region" description="Low complexity" evidence="2">
    <location>
        <begin position="61"/>
        <end position="72"/>
    </location>
</feature>
<keyword evidence="3" id="KW-1133">Transmembrane helix</keyword>
<feature type="compositionally biased region" description="Polar residues" evidence="2">
    <location>
        <begin position="7"/>
        <end position="30"/>
    </location>
</feature>
<sequence length="629" mass="74825">MRRRAQKSQQNIQSNSTDKQDNSLNNASQKFEQKEKTQNIINQDQDIEEILNLDFQTNQINNNKVNQNPNNKDPQKNTKNSKKGQLLKNSQEASSLNNSQDHEETELQIKVKLVPGDTEEERSYLNLKDQHKLQLEQDQLNEQEKQEEAKKQQLFFIQHNYYRFSFLFTFAHTLTFLATLALIFEFSNFFFESEESVKSQFNKKYPSLLNFLTSYLILNGFVLAIPIGTCFLISRFSYQIFSKFMIVSIILYLAKFINTFMVLIVDEGFNNEYSDLYQIYSNDKETYCSTATYYQCRIVFAWNFFKYIAIIDSVIASSCFVTFCYYSLLYKRNLVNEYFILYQNDFQNDKNQQDNKQKQIYDQTILFGNQDPNYSYNGNESQMNLLAPNNLMNIHGKQQQTKDTQIQKNLINCDICYDRVDINSYLDHRKQHIQQKKQQYEEFNEKKDQYKKQIKKPLQEIQKSNSITNYKQNNKQQQKCQLSGKKKIPLNKYQTNNLVFNKQQQKNMIIPFEYLSIQEMKKNYEALLEKGLNQQELDLFATIKFQQSDQSNKINWSAWTFKEQTQLEKQQQLEREKEIQQIIEQSEKEKQEEKERLQQAEKNKPKMSSMGTSTDGLNKDEIHGKEKQN</sequence>
<feature type="region of interest" description="Disordered" evidence="2">
    <location>
        <begin position="584"/>
        <end position="629"/>
    </location>
</feature>
<protein>
    <submittedName>
        <fullName evidence="4">Uncharacterized protein</fullName>
    </submittedName>
</protein>
<feature type="region of interest" description="Disordered" evidence="2">
    <location>
        <begin position="61"/>
        <end position="107"/>
    </location>
</feature>
<reference evidence="4 5" key="1">
    <citation type="journal article" date="2015" name="Sci. Rep.">
        <title>Genome of the facultative scuticociliatosis pathogen Pseudocohnilembus persalinus provides insight into its virulence through horizontal gene transfer.</title>
        <authorList>
            <person name="Xiong J."/>
            <person name="Wang G."/>
            <person name="Cheng J."/>
            <person name="Tian M."/>
            <person name="Pan X."/>
            <person name="Warren A."/>
            <person name="Jiang C."/>
            <person name="Yuan D."/>
            <person name="Miao W."/>
        </authorList>
    </citation>
    <scope>NUCLEOTIDE SEQUENCE [LARGE SCALE GENOMIC DNA]</scope>
    <source>
        <strain evidence="4">36N120E</strain>
    </source>
</reference>
<feature type="region of interest" description="Disordered" evidence="2">
    <location>
        <begin position="1"/>
        <end position="37"/>
    </location>
</feature>
<feature type="transmembrane region" description="Helical" evidence="3">
    <location>
        <begin position="211"/>
        <end position="232"/>
    </location>
</feature>